<keyword evidence="1" id="KW-1133">Transmembrane helix</keyword>
<feature type="transmembrane region" description="Helical" evidence="1">
    <location>
        <begin position="343"/>
        <end position="362"/>
    </location>
</feature>
<protein>
    <submittedName>
        <fullName evidence="3">DUF418 domain-containing protein</fullName>
    </submittedName>
</protein>
<feature type="transmembrane region" description="Helical" evidence="1">
    <location>
        <begin position="368"/>
        <end position="389"/>
    </location>
</feature>
<feature type="transmembrane region" description="Helical" evidence="1">
    <location>
        <begin position="302"/>
        <end position="323"/>
    </location>
</feature>
<feature type="transmembrane region" description="Helical" evidence="1">
    <location>
        <begin position="162"/>
        <end position="184"/>
    </location>
</feature>
<keyword evidence="1" id="KW-0472">Membrane</keyword>
<dbReference type="Proteomes" id="UP000306631">
    <property type="component" value="Unassembled WGS sequence"/>
</dbReference>
<organism evidence="3 4">
    <name type="scientific">Stenotrophomonas maltophilia</name>
    <name type="common">Pseudomonas maltophilia</name>
    <name type="synonym">Xanthomonas maltophilia</name>
    <dbReference type="NCBI Taxonomy" id="40324"/>
    <lineage>
        <taxon>Bacteria</taxon>
        <taxon>Pseudomonadati</taxon>
        <taxon>Pseudomonadota</taxon>
        <taxon>Gammaproteobacteria</taxon>
        <taxon>Lysobacterales</taxon>
        <taxon>Lysobacteraceae</taxon>
        <taxon>Stenotrophomonas</taxon>
        <taxon>Stenotrophomonas maltophilia group</taxon>
    </lineage>
</organism>
<feature type="transmembrane region" description="Helical" evidence="1">
    <location>
        <begin position="117"/>
        <end position="142"/>
    </location>
</feature>
<name>A0A4S2D711_STEMA</name>
<evidence type="ECO:0000256" key="1">
    <source>
        <dbReference type="SAM" id="Phobius"/>
    </source>
</evidence>
<evidence type="ECO:0000313" key="4">
    <source>
        <dbReference type="Proteomes" id="UP000306631"/>
    </source>
</evidence>
<dbReference type="InterPro" id="IPR052529">
    <property type="entry name" value="Bact_Transport_Assoc"/>
</dbReference>
<dbReference type="PANTHER" id="PTHR30590:SF2">
    <property type="entry name" value="INNER MEMBRANE PROTEIN"/>
    <property type="match status" value="1"/>
</dbReference>
<feature type="transmembrane region" description="Helical" evidence="1">
    <location>
        <begin position="72"/>
        <end position="96"/>
    </location>
</feature>
<reference evidence="3 4" key="1">
    <citation type="submission" date="2019-04" db="EMBL/GenBank/DDBJ databases">
        <title>Microbes associate with the intestines of laboratory mice.</title>
        <authorList>
            <person name="Navarre W."/>
            <person name="Wong E."/>
            <person name="Huang K."/>
            <person name="Tropini C."/>
            <person name="Ng K."/>
            <person name="Yu B."/>
        </authorList>
    </citation>
    <scope>NUCLEOTIDE SEQUENCE [LARGE SCALE GENOMIC DNA]</scope>
    <source>
        <strain evidence="3 4">NM62_B4-13</strain>
    </source>
</reference>
<feature type="transmembrane region" description="Helical" evidence="1">
    <location>
        <begin position="271"/>
        <end position="290"/>
    </location>
</feature>
<proteinExistence type="predicted"/>
<gene>
    <name evidence="3" type="ORF">E5352_02240</name>
</gene>
<dbReference type="EMBL" id="SRYW01000001">
    <property type="protein sequence ID" value="TGY37439.1"/>
    <property type="molecule type" value="Genomic_DNA"/>
</dbReference>
<dbReference type="AlphaFoldDB" id="A0A4S2D711"/>
<dbReference type="OrthoDB" id="9807744at2"/>
<accession>A0A4S2D711</accession>
<keyword evidence="1" id="KW-0812">Transmembrane</keyword>
<feature type="domain" description="DUF418" evidence="2">
    <location>
        <begin position="250"/>
        <end position="407"/>
    </location>
</feature>
<feature type="transmembrane region" description="Helical" evidence="1">
    <location>
        <begin position="35"/>
        <end position="52"/>
    </location>
</feature>
<evidence type="ECO:0000313" key="3">
    <source>
        <dbReference type="EMBL" id="TGY37439.1"/>
    </source>
</evidence>
<dbReference type="RefSeq" id="WP_026070740.1">
    <property type="nucleotide sequence ID" value="NZ_SRYW01000001.1"/>
</dbReference>
<dbReference type="PANTHER" id="PTHR30590">
    <property type="entry name" value="INNER MEMBRANE PROTEIN"/>
    <property type="match status" value="1"/>
</dbReference>
<evidence type="ECO:0000259" key="2">
    <source>
        <dbReference type="Pfam" id="PF04235"/>
    </source>
</evidence>
<dbReference type="Pfam" id="PF04235">
    <property type="entry name" value="DUF418"/>
    <property type="match status" value="1"/>
</dbReference>
<comment type="caution">
    <text evidence="3">The sequence shown here is derived from an EMBL/GenBank/DDBJ whole genome shotgun (WGS) entry which is preliminary data.</text>
</comment>
<dbReference type="InterPro" id="IPR007349">
    <property type="entry name" value="DUF418"/>
</dbReference>
<sequence length="419" mass="45633">MSALAPGTPVNAAAPSLQPIGAGERIAVIDILRGFALLGILLMNIEALSGPLDLSFTSIDPHWQGADYWTDAAIYVLVQGKFFTLFSLLFGAGFSVMAQRAAAAGREFTPFYLRRSAALLLIGLCHALLVWSGDILVMYALISLPLLACREAPRSWLPVMGVGSYLLAAVLLLLMGALMGALVASGDPGGQTREAMLQAQQTIELQRQAYGYGSWSQAVAQRFSDLGAMLSGSMIVGPEVLGMFLIGSWFARSGALAEPARFAGLYAALRWVALPVGLALMLVSAYWVPYLAPGTFTPASGAAYALSSVASLLMCLGYLAWVVRVRDRLHWLAPVGRMALTHYIGQSLVCTWIFYGYGLGLFEQVPRLWQVPFALALFGVQVLVSHWWLRHFRFGPLEWVWRAMTYLQWPPLRRGDARA</sequence>